<dbReference type="Proteomes" id="UP000288216">
    <property type="component" value="Unassembled WGS sequence"/>
</dbReference>
<dbReference type="EMBL" id="BFAA01011183">
    <property type="protein sequence ID" value="GCB75397.1"/>
    <property type="molecule type" value="Genomic_DNA"/>
</dbReference>
<evidence type="ECO:0000259" key="4">
    <source>
        <dbReference type="Pfam" id="PF00038"/>
    </source>
</evidence>
<dbReference type="Pfam" id="PF00038">
    <property type="entry name" value="Filament"/>
    <property type="match status" value="1"/>
</dbReference>
<dbReference type="OMA" id="GGMETKS"/>
<accession>A0A401PQM1</accession>
<feature type="coiled-coil region" evidence="3">
    <location>
        <begin position="123"/>
        <end position="150"/>
    </location>
</feature>
<evidence type="ECO:0000313" key="6">
    <source>
        <dbReference type="Proteomes" id="UP000288216"/>
    </source>
</evidence>
<feature type="non-terminal residue" evidence="5">
    <location>
        <position position="1"/>
    </location>
</feature>
<evidence type="ECO:0000256" key="2">
    <source>
        <dbReference type="ARBA" id="ARBA00023054"/>
    </source>
</evidence>
<proteinExistence type="predicted"/>
<evidence type="ECO:0000313" key="5">
    <source>
        <dbReference type="EMBL" id="GCB75397.1"/>
    </source>
</evidence>
<dbReference type="PANTHER" id="PTHR47147">
    <property type="entry name" value="SYNCOILIN"/>
    <property type="match status" value="1"/>
</dbReference>
<sequence length="331" mass="38895">DTLSEFQEDPPMEIIRIVDSLQVVGKHFQECIQSVEELLEERENLIKELIFMKEPMHNEIDVLRGELLKLHQTKSKTAIECDNFKEEITCAKKNLFEIIKAQMTCNYKLHVNKQALPQMTLQQEALESKAQVLSDELTRLKNHCHQEKNQMIYQLENITKNIQSSSKHHQTSGEFQSVLDEPWQWLEKYYEPKLGNLLKWNKSRTESLQQTQQEIQDFIKQLQPLQEEATKLSIQRQCLEQQLQLMQRKWAEDILQCQKEKSELQEKVRMLKTELALQKQKNNDIRCLTESLSEELFVYKQSVTAYGNLIESSNKLTGRITSESDGIETVL</sequence>
<dbReference type="InterPro" id="IPR027702">
    <property type="entry name" value="Syncoilin"/>
</dbReference>
<protein>
    <recommendedName>
        <fullName evidence="4">IF rod domain-containing protein</fullName>
    </recommendedName>
</protein>
<name>A0A401PQM1_SCYTO</name>
<keyword evidence="6" id="KW-1185">Reference proteome</keyword>
<organism evidence="5 6">
    <name type="scientific">Scyliorhinus torazame</name>
    <name type="common">Cloudy catshark</name>
    <name type="synonym">Catulus torazame</name>
    <dbReference type="NCBI Taxonomy" id="75743"/>
    <lineage>
        <taxon>Eukaryota</taxon>
        <taxon>Metazoa</taxon>
        <taxon>Chordata</taxon>
        <taxon>Craniata</taxon>
        <taxon>Vertebrata</taxon>
        <taxon>Chondrichthyes</taxon>
        <taxon>Elasmobranchii</taxon>
        <taxon>Galeomorphii</taxon>
        <taxon>Galeoidea</taxon>
        <taxon>Carcharhiniformes</taxon>
        <taxon>Scyliorhinidae</taxon>
        <taxon>Scyliorhinus</taxon>
    </lineage>
</organism>
<evidence type="ECO:0000256" key="1">
    <source>
        <dbReference type="ARBA" id="ARBA00022754"/>
    </source>
</evidence>
<dbReference type="OrthoDB" id="8842296at2759"/>
<keyword evidence="1" id="KW-0403">Intermediate filament</keyword>
<dbReference type="InterPro" id="IPR039008">
    <property type="entry name" value="IF_rod_dom"/>
</dbReference>
<comment type="caution">
    <text evidence="5">The sequence shown here is derived from an EMBL/GenBank/DDBJ whole genome shotgun (WGS) entry which is preliminary data.</text>
</comment>
<reference evidence="5 6" key="1">
    <citation type="journal article" date="2018" name="Nat. Ecol. Evol.">
        <title>Shark genomes provide insights into elasmobranch evolution and the origin of vertebrates.</title>
        <authorList>
            <person name="Hara Y"/>
            <person name="Yamaguchi K"/>
            <person name="Onimaru K"/>
            <person name="Kadota M"/>
            <person name="Koyanagi M"/>
            <person name="Keeley SD"/>
            <person name="Tatsumi K"/>
            <person name="Tanaka K"/>
            <person name="Motone F"/>
            <person name="Kageyama Y"/>
            <person name="Nozu R"/>
            <person name="Adachi N"/>
            <person name="Nishimura O"/>
            <person name="Nakagawa R"/>
            <person name="Tanegashima C"/>
            <person name="Kiyatake I"/>
            <person name="Matsumoto R"/>
            <person name="Murakumo K"/>
            <person name="Nishida K"/>
            <person name="Terakita A"/>
            <person name="Kuratani S"/>
            <person name="Sato K"/>
            <person name="Hyodo S Kuraku.S."/>
        </authorList>
    </citation>
    <scope>NUCLEOTIDE SEQUENCE [LARGE SCALE GENOMIC DNA]</scope>
</reference>
<feature type="domain" description="IF rod" evidence="4">
    <location>
        <begin position="46"/>
        <end position="281"/>
    </location>
</feature>
<feature type="coiled-coil region" evidence="3">
    <location>
        <begin position="208"/>
        <end position="281"/>
    </location>
</feature>
<dbReference type="Gene3D" id="1.20.5.1160">
    <property type="entry name" value="Vasodilator-stimulated phosphoprotein"/>
    <property type="match status" value="1"/>
</dbReference>
<dbReference type="AlphaFoldDB" id="A0A401PQM1"/>
<gene>
    <name evidence="5" type="ORF">scyTo_0017337</name>
</gene>
<keyword evidence="2 3" id="KW-0175">Coiled coil</keyword>
<dbReference type="STRING" id="75743.A0A401PQM1"/>
<dbReference type="GO" id="GO:0005882">
    <property type="term" value="C:intermediate filament"/>
    <property type="evidence" value="ECO:0007669"/>
    <property type="project" value="UniProtKB-KW"/>
</dbReference>
<dbReference type="PANTHER" id="PTHR47147:SF1">
    <property type="entry name" value="SYNCOILIN"/>
    <property type="match status" value="1"/>
</dbReference>
<evidence type="ECO:0000256" key="3">
    <source>
        <dbReference type="SAM" id="Coils"/>
    </source>
</evidence>